<protein>
    <recommendedName>
        <fullName evidence="3">Band 7 domain-containing protein</fullName>
    </recommendedName>
</protein>
<evidence type="ECO:0008006" key="3">
    <source>
        <dbReference type="Google" id="ProtNLM"/>
    </source>
</evidence>
<evidence type="ECO:0000313" key="2">
    <source>
        <dbReference type="Proteomes" id="UP000582837"/>
    </source>
</evidence>
<reference evidence="1 2" key="1">
    <citation type="submission" date="2020-08" db="EMBL/GenBank/DDBJ databases">
        <title>Genomic Encyclopedia of Type Strains, Phase IV (KMG-IV): sequencing the most valuable type-strain genomes for metagenomic binning, comparative biology and taxonomic classification.</title>
        <authorList>
            <person name="Goeker M."/>
        </authorList>
    </citation>
    <scope>NUCLEOTIDE SEQUENCE [LARGE SCALE GENOMIC DNA]</scope>
    <source>
        <strain evidence="1 2">DSM 29007</strain>
    </source>
</reference>
<dbReference type="EMBL" id="JACHIA010000015">
    <property type="protein sequence ID" value="MBB6072502.1"/>
    <property type="molecule type" value="Genomic_DNA"/>
</dbReference>
<accession>A0A841H3H9</accession>
<name>A0A841H3H9_9BACT</name>
<dbReference type="AlphaFoldDB" id="A0A841H3H9"/>
<proteinExistence type="predicted"/>
<gene>
    <name evidence="1" type="ORF">HNQ61_004164</name>
</gene>
<organism evidence="1 2">
    <name type="scientific">Longimicrobium terrae</name>
    <dbReference type="NCBI Taxonomy" id="1639882"/>
    <lineage>
        <taxon>Bacteria</taxon>
        <taxon>Pseudomonadati</taxon>
        <taxon>Gemmatimonadota</taxon>
        <taxon>Longimicrobiia</taxon>
        <taxon>Longimicrobiales</taxon>
        <taxon>Longimicrobiaceae</taxon>
        <taxon>Longimicrobium</taxon>
    </lineage>
</organism>
<dbReference type="RefSeq" id="WP_170038224.1">
    <property type="nucleotide sequence ID" value="NZ_JABDTL010000002.1"/>
</dbReference>
<evidence type="ECO:0000313" key="1">
    <source>
        <dbReference type="EMBL" id="MBB6072502.1"/>
    </source>
</evidence>
<comment type="caution">
    <text evidence="1">The sequence shown here is derived from an EMBL/GenBank/DDBJ whole genome shotgun (WGS) entry which is preliminary data.</text>
</comment>
<sequence length="368" mass="39997">MSNLTFDHRLLKEHTPEPLEGHAVVVFERVGEGGDKLHSVLLPGAPPVKPGIVLFGRKPEYFAYAADTAPERHLDFTESMRLADHVSEFRVVFNLAYSVADPRALARERNADPLRKVRDQARVVIKREVEQLPWQAVWENFPHYARMVVEDCMEELREISRAYGIAIRSLRLSVRLPDAMESKLVKIRDEALDRTVRGVDGRGRIEDEIYNAAAGAVGRGDMATAEDLMNRIPGQGRREVLAGGGGWNETISVTGAWPGRLAPGAPGGVRALPASTGAGEKGLEAVLADVVAATLVVRGRIQRLALRSALLHLAAELLVDDAGDGAATVRYAERARSALQALDPSPGGAALDALKALADPDQLRDRLE</sequence>
<keyword evidence="2" id="KW-1185">Reference proteome</keyword>
<dbReference type="Proteomes" id="UP000582837">
    <property type="component" value="Unassembled WGS sequence"/>
</dbReference>